<proteinExistence type="inferred from homology"/>
<reference evidence="8 9" key="1">
    <citation type="submission" date="2020-09" db="EMBL/GenBank/DDBJ databases">
        <title>Novel species of Mucilaginibacter isolated from a glacier on the Tibetan Plateau.</title>
        <authorList>
            <person name="Liu Q."/>
            <person name="Xin Y.-H."/>
        </authorList>
    </citation>
    <scope>NUCLEOTIDE SEQUENCE [LARGE SCALE GENOMIC DNA]</scope>
    <source>
        <strain evidence="8 9">ZT4R22</strain>
    </source>
</reference>
<comment type="similarity">
    <text evidence="2">Belongs to the SusD family.</text>
</comment>
<name>A0ABR7WYC8_9SPHI</name>
<dbReference type="EMBL" id="JACWMY010000017">
    <property type="protein sequence ID" value="MBD1367203.1"/>
    <property type="molecule type" value="Genomic_DNA"/>
</dbReference>
<evidence type="ECO:0000259" key="7">
    <source>
        <dbReference type="Pfam" id="PF14322"/>
    </source>
</evidence>
<dbReference type="Pfam" id="PF14322">
    <property type="entry name" value="SusD-like_3"/>
    <property type="match status" value="1"/>
</dbReference>
<dbReference type="InterPro" id="IPR011990">
    <property type="entry name" value="TPR-like_helical_dom_sf"/>
</dbReference>
<feature type="domain" description="SusD-like N-terminal" evidence="7">
    <location>
        <begin position="96"/>
        <end position="236"/>
    </location>
</feature>
<dbReference type="Gene3D" id="1.25.40.390">
    <property type="match status" value="1"/>
</dbReference>
<sequence length="584" mass="64641">MKKIYFQSVAYSFFLLLFLLASCKKDSFLGQTTTSNLTEETVFKDSANTVSFLAGIYTGVGFSAAANRFTYGPSAFNQTPNGGLDASSDEAEVFNSGGSTALAWETGTINAAVVTDDAYKKTYVNIRAVNQLLKNLPKSPINAFSKTQMKAEARFLRAWYYAILLKHYGGIHLVGDSIYNYTDKIPAARNTYEECVNYIIAECDAAALDLPTTQSGVNYGRASKGACLTLKARVLLYAASPLFNGEALSGTKNDAVLGYTSFSRERWKLAEDAAAAVIGLSAYNLYVDNGTSPGFGFQYLFTQRFNSEYIFQYMSPAGNYDLEALFQPPSRTGQNGAFPLQGLVDAFPMSNGKAITDPTSGYDPQKPYTNRDPRLNYTVIRDQTPIQNRLSAGLSPVNIYQGTFNGVSTGPDAVHIGTSTGYYTNKMLAPNAVANDFTHRTDRVLPLMRYAEILLNYAEAANEYDGPTSQVYAALQAIRQRAGLNPYQLPVGLSQAAMREVIRNERRIELAFEEHRFWDVRRWKIAETTDNIQTMGMEVNRNGTAVTYTPFPVRKRNFRTAMYLWPLPQTEVAKSAELIQNPGY</sequence>
<keyword evidence="5" id="KW-0998">Cell outer membrane</keyword>
<comment type="subcellular location">
    <subcellularLocation>
        <location evidence="1">Cell outer membrane</location>
    </subcellularLocation>
</comment>
<dbReference type="InterPro" id="IPR033985">
    <property type="entry name" value="SusD-like_N"/>
</dbReference>
<dbReference type="PROSITE" id="PS51257">
    <property type="entry name" value="PROKAR_LIPOPROTEIN"/>
    <property type="match status" value="1"/>
</dbReference>
<evidence type="ECO:0000256" key="3">
    <source>
        <dbReference type="ARBA" id="ARBA00022729"/>
    </source>
</evidence>
<dbReference type="RefSeq" id="WP_191191839.1">
    <property type="nucleotide sequence ID" value="NZ_JACWMY010000017.1"/>
</dbReference>
<evidence type="ECO:0000256" key="4">
    <source>
        <dbReference type="ARBA" id="ARBA00023136"/>
    </source>
</evidence>
<organism evidence="8 9">
    <name type="scientific">Mucilaginibacter pankratovii</name>
    <dbReference type="NCBI Taxonomy" id="2772110"/>
    <lineage>
        <taxon>Bacteria</taxon>
        <taxon>Pseudomonadati</taxon>
        <taxon>Bacteroidota</taxon>
        <taxon>Sphingobacteriia</taxon>
        <taxon>Sphingobacteriales</taxon>
        <taxon>Sphingobacteriaceae</taxon>
        <taxon>Mucilaginibacter</taxon>
    </lineage>
</organism>
<comment type="caution">
    <text evidence="8">The sequence shown here is derived from an EMBL/GenBank/DDBJ whole genome shotgun (WGS) entry which is preliminary data.</text>
</comment>
<dbReference type="Proteomes" id="UP000606600">
    <property type="component" value="Unassembled WGS sequence"/>
</dbReference>
<gene>
    <name evidence="8" type="ORF">IDJ77_25550</name>
</gene>
<keyword evidence="3" id="KW-0732">Signal</keyword>
<accession>A0ABR7WYC8</accession>
<evidence type="ECO:0000256" key="1">
    <source>
        <dbReference type="ARBA" id="ARBA00004442"/>
    </source>
</evidence>
<keyword evidence="9" id="KW-1185">Reference proteome</keyword>
<protein>
    <submittedName>
        <fullName evidence="8">RagB/SusD family nutrient uptake outer membrane protein</fullName>
    </submittedName>
</protein>
<dbReference type="InterPro" id="IPR012944">
    <property type="entry name" value="SusD_RagB_dom"/>
</dbReference>
<evidence type="ECO:0000256" key="5">
    <source>
        <dbReference type="ARBA" id="ARBA00023237"/>
    </source>
</evidence>
<feature type="domain" description="RagB/SusD" evidence="6">
    <location>
        <begin position="318"/>
        <end position="584"/>
    </location>
</feature>
<dbReference type="Pfam" id="PF07980">
    <property type="entry name" value="SusD_RagB"/>
    <property type="match status" value="1"/>
</dbReference>
<keyword evidence="4" id="KW-0472">Membrane</keyword>
<dbReference type="SUPFAM" id="SSF48452">
    <property type="entry name" value="TPR-like"/>
    <property type="match status" value="1"/>
</dbReference>
<evidence type="ECO:0000313" key="9">
    <source>
        <dbReference type="Proteomes" id="UP000606600"/>
    </source>
</evidence>
<evidence type="ECO:0000256" key="2">
    <source>
        <dbReference type="ARBA" id="ARBA00006275"/>
    </source>
</evidence>
<evidence type="ECO:0000259" key="6">
    <source>
        <dbReference type="Pfam" id="PF07980"/>
    </source>
</evidence>
<evidence type="ECO:0000313" key="8">
    <source>
        <dbReference type="EMBL" id="MBD1367203.1"/>
    </source>
</evidence>